<evidence type="ECO:0000256" key="1">
    <source>
        <dbReference type="SAM" id="MobiDB-lite"/>
    </source>
</evidence>
<dbReference type="OrthoDB" id="406664at2759"/>
<name>A0A813E3L6_POLGL</name>
<comment type="caution">
    <text evidence="2">The sequence shown here is derived from an EMBL/GenBank/DDBJ whole genome shotgun (WGS) entry which is preliminary data.</text>
</comment>
<dbReference type="InterPro" id="IPR036047">
    <property type="entry name" value="F-box-like_dom_sf"/>
</dbReference>
<dbReference type="Proteomes" id="UP000654075">
    <property type="component" value="Unassembled WGS sequence"/>
</dbReference>
<dbReference type="SUPFAM" id="SSF50965">
    <property type="entry name" value="Galactose oxidase, central domain"/>
    <property type="match status" value="1"/>
</dbReference>
<dbReference type="AlphaFoldDB" id="A0A813E3L6"/>
<reference evidence="2" key="1">
    <citation type="submission" date="2021-02" db="EMBL/GenBank/DDBJ databases">
        <authorList>
            <person name="Dougan E. K."/>
            <person name="Rhodes N."/>
            <person name="Thang M."/>
            <person name="Chan C."/>
        </authorList>
    </citation>
    <scope>NUCLEOTIDE SEQUENCE</scope>
</reference>
<dbReference type="InterPro" id="IPR011043">
    <property type="entry name" value="Gal_Oxase/kelch_b-propeller"/>
</dbReference>
<feature type="compositionally biased region" description="Acidic residues" evidence="1">
    <location>
        <begin position="681"/>
        <end position="705"/>
    </location>
</feature>
<dbReference type="InterPro" id="IPR015915">
    <property type="entry name" value="Kelch-typ_b-propeller"/>
</dbReference>
<organism evidence="2 3">
    <name type="scientific">Polarella glacialis</name>
    <name type="common">Dinoflagellate</name>
    <dbReference type="NCBI Taxonomy" id="89957"/>
    <lineage>
        <taxon>Eukaryota</taxon>
        <taxon>Sar</taxon>
        <taxon>Alveolata</taxon>
        <taxon>Dinophyceae</taxon>
        <taxon>Suessiales</taxon>
        <taxon>Suessiaceae</taxon>
        <taxon>Polarella</taxon>
    </lineage>
</organism>
<proteinExistence type="predicted"/>
<evidence type="ECO:0000313" key="2">
    <source>
        <dbReference type="EMBL" id="CAE8592551.1"/>
    </source>
</evidence>
<feature type="region of interest" description="Disordered" evidence="1">
    <location>
        <begin position="614"/>
        <end position="643"/>
    </location>
</feature>
<dbReference type="PANTHER" id="PTHR23244">
    <property type="entry name" value="KELCH REPEAT DOMAIN"/>
    <property type="match status" value="1"/>
</dbReference>
<feature type="region of interest" description="Disordered" evidence="1">
    <location>
        <begin position="539"/>
        <end position="559"/>
    </location>
</feature>
<feature type="region of interest" description="Disordered" evidence="1">
    <location>
        <begin position="663"/>
        <end position="711"/>
    </location>
</feature>
<dbReference type="Gene3D" id="2.120.10.80">
    <property type="entry name" value="Kelch-type beta propeller"/>
    <property type="match status" value="1"/>
</dbReference>
<dbReference type="PANTHER" id="PTHR23244:SF471">
    <property type="entry name" value="GUANINE NUCLEOTIDE-BINDING PROTEIN SUBUNIT BETA 1-RELATED"/>
    <property type="match status" value="1"/>
</dbReference>
<protein>
    <recommendedName>
        <fullName evidence="4">F-box domain-containing protein</fullName>
    </recommendedName>
</protein>
<evidence type="ECO:0000313" key="3">
    <source>
        <dbReference type="Proteomes" id="UP000654075"/>
    </source>
</evidence>
<dbReference type="EMBL" id="CAJNNV010005740">
    <property type="protein sequence ID" value="CAE8592551.1"/>
    <property type="molecule type" value="Genomic_DNA"/>
</dbReference>
<sequence>MCVSTVLDFLLERFRFFAARMAPGQLEPAAGQNAGKGAGKGAGKELEAAAGYCAGQVPIAAMMPTPKIPRQDGDASAIAFLDFNDEIQAQVLSFLPGWVSAQAQAALPSWRSILSCDSWWRTRCLRDFKAHLLPRTPAGVGAATWHAKYRQLNAAKKARTGTWCHRSRRHGLGDRVAQPQMFVGREGQKLFNYGGWSGRGPQNDLHWVPIDTLRSCAARSPLASAASGSGTTAEPWKFVRAEEHGTPAFHGGVQALTPLWFGSADTPSLKHIAATSAALAASCAAAGDKAVVSSGSEGFGSCLLFAFGGGQGSYRNEHNSWAVGVLHEGQGSDPAKVLWGRPKPARTEGADDDEEFYQPGARAAHSATYVPARLAGGLFPEGCVVVYCGHRQHVREELGSIDVLSLHDWRWQPIDHGQEAPEPRHGHSTTLLEVDGKGYLIVVGGGTGNILENFGVQDFYDAAVLEIATWNWLGKFRLDLEPGAAGPGRHHTACSGLLGQIFLFGGGQRPGGQVLLLDGEGLVRQALAGTSRRVALREVSSQISGSEREGGPAPALPTGRKMHGAACLLPWAPMLVVYGGWERGPHFDDLWVYAMGGDAEDLEGFECLLRSQGGQLPAQNEDPDNDFDEDDSPEEEAVPVRLVSPDGQVRVMRVPRRVLAQLLSSGVLQPREDGALQLPVDDPEEEGENEDQEEEEEDPDDEIDRESESTS</sequence>
<accession>A0A813E3L6</accession>
<gene>
    <name evidence="2" type="ORF">PGLA1383_LOCUS11198</name>
</gene>
<dbReference type="SUPFAM" id="SSF81383">
    <property type="entry name" value="F-box domain"/>
    <property type="match status" value="1"/>
</dbReference>
<keyword evidence="3" id="KW-1185">Reference proteome</keyword>
<evidence type="ECO:0008006" key="4">
    <source>
        <dbReference type="Google" id="ProtNLM"/>
    </source>
</evidence>
<feature type="compositionally biased region" description="Acidic residues" evidence="1">
    <location>
        <begin position="621"/>
        <end position="637"/>
    </location>
</feature>